<dbReference type="STRING" id="1664694.A0A0N1H977"/>
<evidence type="ECO:0000313" key="9">
    <source>
        <dbReference type="Proteomes" id="UP000038010"/>
    </source>
</evidence>
<dbReference type="GO" id="GO:1990481">
    <property type="term" value="P:mRNA pseudouridine synthesis"/>
    <property type="evidence" value="ECO:0007669"/>
    <property type="project" value="TreeGrafter"/>
</dbReference>
<dbReference type="Pfam" id="PF01509">
    <property type="entry name" value="TruB_N"/>
    <property type="match status" value="1"/>
</dbReference>
<evidence type="ECO:0000256" key="5">
    <source>
        <dbReference type="ARBA" id="ARBA00023235"/>
    </source>
</evidence>
<name>A0A0N1H977_9EURO</name>
<dbReference type="RefSeq" id="XP_017998625.1">
    <property type="nucleotide sequence ID" value="XM_018144324.1"/>
</dbReference>
<dbReference type="PANTHER" id="PTHR13767">
    <property type="entry name" value="TRNA-PSEUDOURIDINE SYNTHASE"/>
    <property type="match status" value="1"/>
</dbReference>
<dbReference type="OrthoDB" id="9995526at2759"/>
<dbReference type="GO" id="GO:0005634">
    <property type="term" value="C:nucleus"/>
    <property type="evidence" value="ECO:0007669"/>
    <property type="project" value="TreeGrafter"/>
</dbReference>
<keyword evidence="9" id="KW-1185">Reference proteome</keyword>
<sequence>MSESAGKVLEGVFAVKKPPSVSSAQVIRDLQQHFAKSATFAPLLRQQDEAQNEHKSKRRRVSRDMVFKMGHGGTLDPLATGVLIIGLGRGTKALPDFLGGTKTYETVVLFGKATDTYDVAGRIVTEKPHGHITRGLVEDKIKAFRGHIKQVPPIYSALKINGMKAYDYARSGKPLPRELESRDMVVDECEITDWYGGGQHDFRWPAAAASAEDQAVARKLLKIEEATAIPSASADSASDPPATTSNDGSRHNGAATDQHQSGKPASDTTEKRNAMTAQEKAALHTHDVPVLSEQPADAPAARIRLTSSSGFYVRSFAHDLGIACDSYATMAELIRVRQSGYTVNDPPPDGQVLCLTYEDLENGEEVWGPKLSKVLEKWMQEHPVEESSARVDDRDRQYNGRRHNNNQRDHRRRETYGNAGSRHRADSGSKRQRRNSSSPEI</sequence>
<evidence type="ECO:0000256" key="6">
    <source>
        <dbReference type="SAM" id="MobiDB-lite"/>
    </source>
</evidence>
<proteinExistence type="inferred from homology"/>
<dbReference type="VEuPathDB" id="FungiDB:AB675_4201"/>
<dbReference type="EC" id="5.4.99.25" evidence="3"/>
<feature type="region of interest" description="Disordered" evidence="6">
    <location>
        <begin position="230"/>
        <end position="278"/>
    </location>
</feature>
<feature type="compositionally biased region" description="Polar residues" evidence="6">
    <location>
        <begin position="255"/>
        <end position="267"/>
    </location>
</feature>
<dbReference type="GO" id="GO:0160148">
    <property type="term" value="F:tRNA pseudouridine(55) synthase activity"/>
    <property type="evidence" value="ECO:0007669"/>
    <property type="project" value="UniProtKB-EC"/>
</dbReference>
<comment type="catalytic activity">
    <reaction evidence="1">
        <text>a uridine in mRNA = a pseudouridine in mRNA</text>
        <dbReference type="Rhea" id="RHEA:56644"/>
        <dbReference type="Rhea" id="RHEA-COMP:14658"/>
        <dbReference type="Rhea" id="RHEA-COMP:14659"/>
        <dbReference type="ChEBI" id="CHEBI:65314"/>
        <dbReference type="ChEBI" id="CHEBI:65315"/>
    </reaction>
</comment>
<gene>
    <name evidence="8" type="ORF">AB675_4201</name>
</gene>
<dbReference type="AlphaFoldDB" id="A0A0N1H977"/>
<evidence type="ECO:0000256" key="1">
    <source>
        <dbReference type="ARBA" id="ARBA00001166"/>
    </source>
</evidence>
<protein>
    <recommendedName>
        <fullName evidence="3">tRNA pseudouridine(55) synthase</fullName>
        <ecNumber evidence="3">5.4.99.25</ecNumber>
    </recommendedName>
</protein>
<dbReference type="PANTHER" id="PTHR13767:SF2">
    <property type="entry name" value="PSEUDOURIDYLATE SYNTHASE TRUB1"/>
    <property type="match status" value="1"/>
</dbReference>
<evidence type="ECO:0000256" key="3">
    <source>
        <dbReference type="ARBA" id="ARBA00012787"/>
    </source>
</evidence>
<dbReference type="Gene3D" id="3.30.2350.10">
    <property type="entry name" value="Pseudouridine synthase"/>
    <property type="match status" value="2"/>
</dbReference>
<dbReference type="GO" id="GO:0006400">
    <property type="term" value="P:tRNA modification"/>
    <property type="evidence" value="ECO:0007669"/>
    <property type="project" value="TreeGrafter"/>
</dbReference>
<dbReference type="InterPro" id="IPR020103">
    <property type="entry name" value="PsdUridine_synth_cat_dom_sf"/>
</dbReference>
<dbReference type="SUPFAM" id="SSF55120">
    <property type="entry name" value="Pseudouridine synthase"/>
    <property type="match status" value="1"/>
</dbReference>
<keyword evidence="5" id="KW-0413">Isomerase</keyword>
<evidence type="ECO:0000313" key="8">
    <source>
        <dbReference type="EMBL" id="KPI38662.1"/>
    </source>
</evidence>
<comment type="caution">
    <text evidence="8">The sequence shown here is derived from an EMBL/GenBank/DDBJ whole genome shotgun (WGS) entry which is preliminary data.</text>
</comment>
<evidence type="ECO:0000256" key="4">
    <source>
        <dbReference type="ARBA" id="ARBA00022694"/>
    </source>
</evidence>
<evidence type="ECO:0000256" key="2">
    <source>
        <dbReference type="ARBA" id="ARBA00008999"/>
    </source>
</evidence>
<accession>A0A0N1H977</accession>
<dbReference type="EMBL" id="LFJN01000018">
    <property type="protein sequence ID" value="KPI38662.1"/>
    <property type="molecule type" value="Genomic_DNA"/>
</dbReference>
<comment type="similarity">
    <text evidence="2">Belongs to the pseudouridine synthase TruB family.</text>
</comment>
<dbReference type="GO" id="GO:0003723">
    <property type="term" value="F:RNA binding"/>
    <property type="evidence" value="ECO:0007669"/>
    <property type="project" value="InterPro"/>
</dbReference>
<dbReference type="InterPro" id="IPR014780">
    <property type="entry name" value="tRNA_psdUridine_synth_TruB"/>
</dbReference>
<organism evidence="8 9">
    <name type="scientific">Cyphellophora attinorum</name>
    <dbReference type="NCBI Taxonomy" id="1664694"/>
    <lineage>
        <taxon>Eukaryota</taxon>
        <taxon>Fungi</taxon>
        <taxon>Dikarya</taxon>
        <taxon>Ascomycota</taxon>
        <taxon>Pezizomycotina</taxon>
        <taxon>Eurotiomycetes</taxon>
        <taxon>Chaetothyriomycetidae</taxon>
        <taxon>Chaetothyriales</taxon>
        <taxon>Cyphellophoraceae</taxon>
        <taxon>Cyphellophora</taxon>
    </lineage>
</organism>
<dbReference type="InterPro" id="IPR002501">
    <property type="entry name" value="PsdUridine_synth_N"/>
</dbReference>
<feature type="compositionally biased region" description="Low complexity" evidence="6">
    <location>
        <begin position="230"/>
        <end position="245"/>
    </location>
</feature>
<dbReference type="HAMAP" id="MF_01080">
    <property type="entry name" value="TruB_bact"/>
    <property type="match status" value="1"/>
</dbReference>
<evidence type="ECO:0000259" key="7">
    <source>
        <dbReference type="Pfam" id="PF01509"/>
    </source>
</evidence>
<feature type="compositionally biased region" description="Basic and acidic residues" evidence="6">
    <location>
        <begin position="406"/>
        <end position="415"/>
    </location>
</feature>
<dbReference type="GeneID" id="28736204"/>
<feature type="domain" description="Pseudouridine synthase II N-terminal" evidence="7">
    <location>
        <begin position="67"/>
        <end position="195"/>
    </location>
</feature>
<keyword evidence="4" id="KW-0819">tRNA processing</keyword>
<dbReference type="Proteomes" id="UP000038010">
    <property type="component" value="Unassembled WGS sequence"/>
</dbReference>
<feature type="region of interest" description="Disordered" evidence="6">
    <location>
        <begin position="381"/>
        <end position="441"/>
    </location>
</feature>
<reference evidence="8 9" key="1">
    <citation type="submission" date="2015-06" db="EMBL/GenBank/DDBJ databases">
        <title>Draft genome of the ant-associated black yeast Phialophora attae CBS 131958.</title>
        <authorList>
            <person name="Moreno L.F."/>
            <person name="Stielow B.J."/>
            <person name="de Hoog S."/>
            <person name="Vicente V.A."/>
            <person name="Weiss V.A."/>
            <person name="de Vries M."/>
            <person name="Cruz L.M."/>
            <person name="Souza E.M."/>
        </authorList>
    </citation>
    <scope>NUCLEOTIDE SEQUENCE [LARGE SCALE GENOMIC DNA]</scope>
    <source>
        <strain evidence="8 9">CBS 131958</strain>
    </source>
</reference>
<feature type="compositionally biased region" description="Basic and acidic residues" evidence="6">
    <location>
        <begin position="381"/>
        <end position="398"/>
    </location>
</feature>